<reference evidence="1" key="1">
    <citation type="submission" date="2019-08" db="EMBL/GenBank/DDBJ databases">
        <authorList>
            <person name="Kucharzyk K."/>
            <person name="Murdoch R.W."/>
            <person name="Higgins S."/>
            <person name="Loffler F."/>
        </authorList>
    </citation>
    <scope>NUCLEOTIDE SEQUENCE</scope>
</reference>
<name>A0A645DQQ8_9ZZZZ</name>
<protein>
    <submittedName>
        <fullName evidence="1">Uncharacterized protein</fullName>
    </submittedName>
</protein>
<sequence length="157" mass="16679">MVGQIQRHLAGLCVFADIGQGFLCRTVDHHLLRGGYFHMLTAGVQLGGYAGAALEVLGQPLHGRHQPLVQHGWAQVLHDALAGSQCVFQHLQCRPGMLARLAFGAVADQPGQVKLDGRERAADVVVNLARDTGALLLDAGVQMFGQLGQALFGLGQL</sequence>
<organism evidence="1">
    <name type="scientific">bioreactor metagenome</name>
    <dbReference type="NCBI Taxonomy" id="1076179"/>
    <lineage>
        <taxon>unclassified sequences</taxon>
        <taxon>metagenomes</taxon>
        <taxon>ecological metagenomes</taxon>
    </lineage>
</organism>
<comment type="caution">
    <text evidence="1">The sequence shown here is derived from an EMBL/GenBank/DDBJ whole genome shotgun (WGS) entry which is preliminary data.</text>
</comment>
<evidence type="ECO:0000313" key="1">
    <source>
        <dbReference type="EMBL" id="MPM91605.1"/>
    </source>
</evidence>
<dbReference type="EMBL" id="VSSQ01038641">
    <property type="protein sequence ID" value="MPM91605.1"/>
    <property type="molecule type" value="Genomic_DNA"/>
</dbReference>
<gene>
    <name evidence="1" type="ORF">SDC9_138736</name>
</gene>
<dbReference type="AlphaFoldDB" id="A0A645DQQ8"/>
<proteinExistence type="predicted"/>
<accession>A0A645DQQ8</accession>